<dbReference type="InterPro" id="IPR025200">
    <property type="entry name" value="PPK_C_dom2"/>
</dbReference>
<feature type="non-terminal residue" evidence="3">
    <location>
        <position position="255"/>
    </location>
</feature>
<dbReference type="PANTHER" id="PTHR30218:SF0">
    <property type="entry name" value="POLYPHOSPHATE KINASE"/>
    <property type="match status" value="1"/>
</dbReference>
<dbReference type="SUPFAM" id="SSF56024">
    <property type="entry name" value="Phospholipase D/nuclease"/>
    <property type="match status" value="2"/>
</dbReference>
<reference evidence="3" key="1">
    <citation type="journal article" date="2014" name="Front. Microbiol.">
        <title>High frequency of phylogenetically diverse reductive dehalogenase-homologous genes in deep subseafloor sedimentary metagenomes.</title>
        <authorList>
            <person name="Kawai M."/>
            <person name="Futagami T."/>
            <person name="Toyoda A."/>
            <person name="Takaki Y."/>
            <person name="Nishi S."/>
            <person name="Hori S."/>
            <person name="Arai W."/>
            <person name="Tsubouchi T."/>
            <person name="Morono Y."/>
            <person name="Uchiyama I."/>
            <person name="Ito T."/>
            <person name="Fujiyama A."/>
            <person name="Inagaki F."/>
            <person name="Takami H."/>
        </authorList>
    </citation>
    <scope>NUCLEOTIDE SEQUENCE</scope>
    <source>
        <strain evidence="3">Expedition CK06-06</strain>
    </source>
</reference>
<dbReference type="AlphaFoldDB" id="X0VY68"/>
<protein>
    <recommendedName>
        <fullName evidence="4">Polyphosphate kinase C-terminal domain-containing protein</fullName>
    </recommendedName>
</protein>
<dbReference type="Gene3D" id="3.30.870.10">
    <property type="entry name" value="Endonuclease Chain A"/>
    <property type="match status" value="2"/>
</dbReference>
<comment type="caution">
    <text evidence="3">The sequence shown here is derived from an EMBL/GenBank/DDBJ whole genome shotgun (WGS) entry which is preliminary data.</text>
</comment>
<organism evidence="3">
    <name type="scientific">marine sediment metagenome</name>
    <dbReference type="NCBI Taxonomy" id="412755"/>
    <lineage>
        <taxon>unclassified sequences</taxon>
        <taxon>metagenomes</taxon>
        <taxon>ecological metagenomes</taxon>
    </lineage>
</organism>
<evidence type="ECO:0000259" key="2">
    <source>
        <dbReference type="Pfam" id="PF17941"/>
    </source>
</evidence>
<dbReference type="GO" id="GO:0006799">
    <property type="term" value="P:polyphosphate biosynthetic process"/>
    <property type="evidence" value="ECO:0007669"/>
    <property type="project" value="InterPro"/>
</dbReference>
<name>X0VY68_9ZZZZ</name>
<dbReference type="InterPro" id="IPR003414">
    <property type="entry name" value="PP_kinase"/>
</dbReference>
<feature type="non-terminal residue" evidence="3">
    <location>
        <position position="1"/>
    </location>
</feature>
<gene>
    <name evidence="3" type="ORF">S01H1_60030</name>
</gene>
<evidence type="ECO:0008006" key="4">
    <source>
        <dbReference type="Google" id="ProtNLM"/>
    </source>
</evidence>
<feature type="domain" description="Polyphosphate kinase C-terminal" evidence="1">
    <location>
        <begin position="187"/>
        <end position="255"/>
    </location>
</feature>
<evidence type="ECO:0000259" key="1">
    <source>
        <dbReference type="Pfam" id="PF13090"/>
    </source>
</evidence>
<dbReference type="InterPro" id="IPR041108">
    <property type="entry name" value="PP_kinase_C_1"/>
</dbReference>
<dbReference type="Pfam" id="PF17941">
    <property type="entry name" value="PP_kinase_C_1"/>
    <property type="match status" value="1"/>
</dbReference>
<sequence>PSIPASLKEEAYDGNIFAAILQNDILVHHPYDSFIPVVDFLKLAAKDPDVYAIKQTLYRTGSNSPVIKALLDAREVGKQVAVLVELKARFDEESNIGWARTMERQGVHVIYGLLGLKTHSKIALIVRKEGETIRRYVHLATGNYNAVTALSYEDIGMFTCDEEIGADATELFNYLTGYSTKQDYRKLIVAPVNLRERMTALIEREVEHQQNGEQGHLIFKMNSLVDKRMIQALYKASMAGVKIDLIVRGMCCLRP</sequence>
<dbReference type="Pfam" id="PF13090">
    <property type="entry name" value="PP_kinase_C"/>
    <property type="match status" value="1"/>
</dbReference>
<dbReference type="GO" id="GO:0008976">
    <property type="term" value="F:polyphosphate kinase activity"/>
    <property type="evidence" value="ECO:0007669"/>
    <property type="project" value="InterPro"/>
</dbReference>
<evidence type="ECO:0000313" key="3">
    <source>
        <dbReference type="EMBL" id="GAG17388.1"/>
    </source>
</evidence>
<accession>X0VY68</accession>
<dbReference type="CDD" id="cd09165">
    <property type="entry name" value="PLDc_PaPPK1_C1_like"/>
    <property type="match status" value="1"/>
</dbReference>
<dbReference type="PANTHER" id="PTHR30218">
    <property type="entry name" value="POLYPHOSPHATE KINASE"/>
    <property type="match status" value="1"/>
</dbReference>
<feature type="domain" description="Polyphosphate kinase C-terminal" evidence="2">
    <location>
        <begin position="15"/>
        <end position="180"/>
    </location>
</feature>
<proteinExistence type="predicted"/>
<dbReference type="GO" id="GO:0009358">
    <property type="term" value="C:polyphosphate kinase complex"/>
    <property type="evidence" value="ECO:0007669"/>
    <property type="project" value="InterPro"/>
</dbReference>
<dbReference type="EMBL" id="BARS01039303">
    <property type="protein sequence ID" value="GAG17388.1"/>
    <property type="molecule type" value="Genomic_DNA"/>
</dbReference>